<protein>
    <recommendedName>
        <fullName evidence="4">PIN domain-containing protein</fullName>
    </recommendedName>
</protein>
<dbReference type="KEGG" id="pyr:P186_2478"/>
<dbReference type="AlphaFoldDB" id="G7VCQ9"/>
<dbReference type="InterPro" id="IPR051619">
    <property type="entry name" value="TypeII_TA_RNase_PINc/VapC"/>
</dbReference>
<dbReference type="BioCyc" id="PSP1104324:GJSN-2424-MONOMER"/>
<dbReference type="PANTHER" id="PTHR35901">
    <property type="entry name" value="RIBONUCLEASE VAPC3"/>
    <property type="match status" value="1"/>
</dbReference>
<evidence type="ECO:0000313" key="2">
    <source>
        <dbReference type="EMBL" id="AET33864.1"/>
    </source>
</evidence>
<dbReference type="STRING" id="1104324.P186_2478"/>
<evidence type="ECO:0000313" key="3">
    <source>
        <dbReference type="Proteomes" id="UP000005867"/>
    </source>
</evidence>
<dbReference type="Gene3D" id="3.40.50.1010">
    <property type="entry name" value="5'-nuclease"/>
    <property type="match status" value="1"/>
</dbReference>
<evidence type="ECO:0000256" key="1">
    <source>
        <dbReference type="ARBA" id="ARBA00022842"/>
    </source>
</evidence>
<dbReference type="EMBL" id="CP003098">
    <property type="protein sequence ID" value="AET33864.1"/>
    <property type="molecule type" value="Genomic_DNA"/>
</dbReference>
<reference evidence="2 3" key="1">
    <citation type="journal article" date="2012" name="J. Bacteriol.">
        <title>Complete genome sequence of strain 1860, a crenarchaeon of the genus pyrobaculum able to grow with various electron acceptors.</title>
        <authorList>
            <person name="Mardanov A.V."/>
            <person name="Gumerov V.M."/>
            <person name="Slobodkina G.B."/>
            <person name="Beletsky A.V."/>
            <person name="Bonch-Osmolovskaya E.A."/>
            <person name="Ravin N.V."/>
            <person name="Skryabin K.G."/>
        </authorList>
    </citation>
    <scope>NUCLEOTIDE SEQUENCE [LARGE SCALE GENOMIC DNA]</scope>
    <source>
        <strain evidence="2 3">1860</strain>
    </source>
</reference>
<gene>
    <name evidence="2" type="ORF">P186_2478</name>
</gene>
<dbReference type="PANTHER" id="PTHR35901:SF1">
    <property type="entry name" value="EXONUCLEASE VAPC9"/>
    <property type="match status" value="1"/>
</dbReference>
<name>G7VCQ9_9CREN</name>
<keyword evidence="3" id="KW-1185">Reference proteome</keyword>
<dbReference type="Proteomes" id="UP000005867">
    <property type="component" value="Chromosome"/>
</dbReference>
<evidence type="ECO:0008006" key="4">
    <source>
        <dbReference type="Google" id="ProtNLM"/>
    </source>
</evidence>
<keyword evidence="1" id="KW-0460">Magnesium</keyword>
<proteinExistence type="predicted"/>
<sequence length="97" mass="10531">MEVVNALRKYVARGLLEAGYVAEAVELLSGSGIELHHVDWGLAGEALRLALERGVSVYDGGYVALARRLGAELYTADQEVVKRAGLDFVKHVKEYGT</sequence>
<dbReference type="SUPFAM" id="SSF88723">
    <property type="entry name" value="PIN domain-like"/>
    <property type="match status" value="1"/>
</dbReference>
<dbReference type="InterPro" id="IPR044153">
    <property type="entry name" value="PIN_Pae0151-like"/>
</dbReference>
<dbReference type="eggNOG" id="arCOG00727">
    <property type="taxonomic scope" value="Archaea"/>
</dbReference>
<dbReference type="InterPro" id="IPR029060">
    <property type="entry name" value="PIN-like_dom_sf"/>
</dbReference>
<dbReference type="HOGENOM" id="CLU_121774_1_4_2"/>
<dbReference type="RefSeq" id="WP_014289689.1">
    <property type="nucleotide sequence ID" value="NC_016645.1"/>
</dbReference>
<organism evidence="2 3">
    <name type="scientific">Pyrobaculum ferrireducens</name>
    <dbReference type="NCBI Taxonomy" id="1104324"/>
    <lineage>
        <taxon>Archaea</taxon>
        <taxon>Thermoproteota</taxon>
        <taxon>Thermoprotei</taxon>
        <taxon>Thermoproteales</taxon>
        <taxon>Thermoproteaceae</taxon>
        <taxon>Pyrobaculum</taxon>
    </lineage>
</organism>
<dbReference type="CDD" id="cd09873">
    <property type="entry name" value="PIN_Pae0151-like"/>
    <property type="match status" value="1"/>
</dbReference>
<dbReference type="GeneID" id="11594080"/>
<accession>G7VCQ9</accession>